<feature type="domain" description="SWIM-type" evidence="2">
    <location>
        <begin position="406"/>
        <end position="447"/>
    </location>
</feature>
<dbReference type="RefSeq" id="WP_344467089.1">
    <property type="nucleotide sequence ID" value="NZ_BAAANT010000024.1"/>
</dbReference>
<keyword evidence="1" id="KW-0479">Metal-binding</keyword>
<evidence type="ECO:0000259" key="2">
    <source>
        <dbReference type="PROSITE" id="PS50966"/>
    </source>
</evidence>
<dbReference type="InterPro" id="IPR007527">
    <property type="entry name" value="Znf_SWIM"/>
</dbReference>
<evidence type="ECO:0000313" key="4">
    <source>
        <dbReference type="Proteomes" id="UP001422759"/>
    </source>
</evidence>
<keyword evidence="4" id="KW-1185">Reference proteome</keyword>
<name>A0ABN2ZVP9_9ACTN</name>
<keyword evidence="1" id="KW-0863">Zinc-finger</keyword>
<dbReference type="Pfam" id="PF04434">
    <property type="entry name" value="SWIM"/>
    <property type="match status" value="1"/>
</dbReference>
<evidence type="ECO:0000256" key="1">
    <source>
        <dbReference type="PROSITE-ProRule" id="PRU00325"/>
    </source>
</evidence>
<evidence type="ECO:0000313" key="3">
    <source>
        <dbReference type="EMBL" id="GAA2148571.1"/>
    </source>
</evidence>
<sequence>MTQAVQTYAYLRSSAVREGTGGRSLALETSGGATPAGPAAHPRFFGGFLTAPATAAAALLAVADVAAARYYQPQLRASLDPVVTANGDRLRFESFSGCCGVYARLDVLADGLDGGEIGHGTTNVDVNNPLREALSRIGAADPLHLAVGPQTLEVTTLDGPVVEKKVPLPGRWLRGFAETQVLAAAFDLRAEVPAAEAVRFLRSLPRGTGRSVQWAVPAGRTLRPTSRPAPGAVCLPGPERLAALQRVLRYALALRVYGPPAGQAATAAAWEVVLPGMRLTLTLSPDASRGFSGEGGVLDALASADAAADAELVAVLLAWEPRVDPAELAEQAGLTVQRVRAALTRLGTSGQIGYDTAEAAYFHRQLPYDSGRAEAQNPRLRAARALVAAGAVRPEEGGGALVTVGDHVQRVRRAADGALSCTCLWWAKYRGGRGPCKHALATDLAGGGTEAADLAGGGAGAAR</sequence>
<proteinExistence type="predicted"/>
<comment type="caution">
    <text evidence="3">The sequence shown here is derived from an EMBL/GenBank/DDBJ whole genome shotgun (WGS) entry which is preliminary data.</text>
</comment>
<dbReference type="PROSITE" id="PS50966">
    <property type="entry name" value="ZF_SWIM"/>
    <property type="match status" value="1"/>
</dbReference>
<gene>
    <name evidence="3" type="ORF">GCM10009760_40770</name>
</gene>
<accession>A0ABN2ZVP9</accession>
<protein>
    <submittedName>
        <fullName evidence="3">SWIM zinc finger domain-containing protein</fullName>
    </submittedName>
</protein>
<dbReference type="Proteomes" id="UP001422759">
    <property type="component" value="Unassembled WGS sequence"/>
</dbReference>
<organism evidence="3 4">
    <name type="scientific">Kitasatospora kazusensis</name>
    <dbReference type="NCBI Taxonomy" id="407974"/>
    <lineage>
        <taxon>Bacteria</taxon>
        <taxon>Bacillati</taxon>
        <taxon>Actinomycetota</taxon>
        <taxon>Actinomycetes</taxon>
        <taxon>Kitasatosporales</taxon>
        <taxon>Streptomycetaceae</taxon>
        <taxon>Kitasatospora</taxon>
    </lineage>
</organism>
<reference evidence="3 4" key="1">
    <citation type="journal article" date="2019" name="Int. J. Syst. Evol. Microbiol.">
        <title>The Global Catalogue of Microorganisms (GCM) 10K type strain sequencing project: providing services to taxonomists for standard genome sequencing and annotation.</title>
        <authorList>
            <consortium name="The Broad Institute Genomics Platform"/>
            <consortium name="The Broad Institute Genome Sequencing Center for Infectious Disease"/>
            <person name="Wu L."/>
            <person name="Ma J."/>
        </authorList>
    </citation>
    <scope>NUCLEOTIDE SEQUENCE [LARGE SCALE GENOMIC DNA]</scope>
    <source>
        <strain evidence="3 4">JCM 14560</strain>
    </source>
</reference>
<keyword evidence="1" id="KW-0862">Zinc</keyword>
<dbReference type="EMBL" id="BAAANT010000024">
    <property type="protein sequence ID" value="GAA2148571.1"/>
    <property type="molecule type" value="Genomic_DNA"/>
</dbReference>